<reference evidence="2 3" key="1">
    <citation type="submission" date="2018-03" db="EMBL/GenBank/DDBJ databases">
        <title>Cross-interface Injection: A General Nanoliter Liquid Handling Method Applied to Single Cells Genome Amplification Automated Nanoliter Liquid Handling Applied to Single Cell Multiple Displacement Amplification.</title>
        <authorList>
            <person name="Yun J."/>
            <person name="Xu P."/>
            <person name="Xu J."/>
            <person name="Dai X."/>
            <person name="Wang Y."/>
            <person name="Zheng X."/>
            <person name="Cao C."/>
            <person name="Yi Q."/>
            <person name="Zhu Y."/>
            <person name="Wang L."/>
            <person name="Dong Z."/>
            <person name="Huang Y."/>
            <person name="Huang L."/>
            <person name="Du W."/>
        </authorList>
    </citation>
    <scope>NUCLEOTIDE SEQUENCE [LARGE SCALE GENOMIC DNA]</scope>
    <source>
        <strain evidence="2 3">Z-D1-2</strain>
    </source>
</reference>
<evidence type="ECO:0000313" key="3">
    <source>
        <dbReference type="Proteomes" id="UP000240608"/>
    </source>
</evidence>
<name>A0A2T4DAD9_9BACT</name>
<comment type="caution">
    <text evidence="2">The sequence shown here is derived from an EMBL/GenBank/DDBJ whole genome shotgun (WGS) entry which is preliminary data.</text>
</comment>
<keyword evidence="1" id="KW-1133">Transmembrane helix</keyword>
<feature type="transmembrane region" description="Helical" evidence="1">
    <location>
        <begin position="6"/>
        <end position="22"/>
    </location>
</feature>
<proteinExistence type="predicted"/>
<dbReference type="AlphaFoldDB" id="A0A2T4DAD9"/>
<gene>
    <name evidence="2" type="ORF">C9994_16800</name>
</gene>
<evidence type="ECO:0000256" key="1">
    <source>
        <dbReference type="SAM" id="Phobius"/>
    </source>
</evidence>
<keyword evidence="1" id="KW-0812">Transmembrane</keyword>
<sequence length="88" mass="10097">MNKKFVILGLILLLAVIIYYWLGGFKSIRKEIIKDTNITVLGFYYEGKIGSDSLQNLFEQARQLVLKEEYAKSIALVYYGEPNENTGE</sequence>
<accession>A0A2T4DAD9</accession>
<feature type="non-terminal residue" evidence="2">
    <location>
        <position position="88"/>
    </location>
</feature>
<evidence type="ECO:0000313" key="2">
    <source>
        <dbReference type="EMBL" id="PTB90774.1"/>
    </source>
</evidence>
<keyword evidence="1" id="KW-0472">Membrane</keyword>
<dbReference type="Proteomes" id="UP000240608">
    <property type="component" value="Unassembled WGS sequence"/>
</dbReference>
<dbReference type="EMBL" id="PYVU01000570">
    <property type="protein sequence ID" value="PTB90774.1"/>
    <property type="molecule type" value="Genomic_DNA"/>
</dbReference>
<protein>
    <submittedName>
        <fullName evidence="2">Uncharacterized protein</fullName>
    </submittedName>
</protein>
<organism evidence="2 3">
    <name type="scientific">Marivirga lumbricoides</name>
    <dbReference type="NCBI Taxonomy" id="1046115"/>
    <lineage>
        <taxon>Bacteria</taxon>
        <taxon>Pseudomonadati</taxon>
        <taxon>Bacteroidota</taxon>
        <taxon>Cytophagia</taxon>
        <taxon>Cytophagales</taxon>
        <taxon>Marivirgaceae</taxon>
        <taxon>Marivirga</taxon>
    </lineage>
</organism>